<dbReference type="EMBL" id="ML975448">
    <property type="protein sequence ID" value="KAF1829359.1"/>
    <property type="molecule type" value="Genomic_DNA"/>
</dbReference>
<organism evidence="1 2">
    <name type="scientific">Decorospora gaudefroyi</name>
    <dbReference type="NCBI Taxonomy" id="184978"/>
    <lineage>
        <taxon>Eukaryota</taxon>
        <taxon>Fungi</taxon>
        <taxon>Dikarya</taxon>
        <taxon>Ascomycota</taxon>
        <taxon>Pezizomycotina</taxon>
        <taxon>Dothideomycetes</taxon>
        <taxon>Pleosporomycetidae</taxon>
        <taxon>Pleosporales</taxon>
        <taxon>Pleosporineae</taxon>
        <taxon>Pleosporaceae</taxon>
        <taxon>Decorospora</taxon>
    </lineage>
</organism>
<name>A0A6A5JYF2_9PLEO</name>
<reference evidence="1" key="1">
    <citation type="submission" date="2020-01" db="EMBL/GenBank/DDBJ databases">
        <authorList>
            <consortium name="DOE Joint Genome Institute"/>
            <person name="Haridas S."/>
            <person name="Albert R."/>
            <person name="Binder M."/>
            <person name="Bloem J."/>
            <person name="Labutti K."/>
            <person name="Salamov A."/>
            <person name="Andreopoulos B."/>
            <person name="Baker S.E."/>
            <person name="Barry K."/>
            <person name="Bills G."/>
            <person name="Bluhm B.H."/>
            <person name="Cannon C."/>
            <person name="Castanera R."/>
            <person name="Culley D.E."/>
            <person name="Daum C."/>
            <person name="Ezra D."/>
            <person name="Gonzalez J.B."/>
            <person name="Henrissat B."/>
            <person name="Kuo A."/>
            <person name="Liang C."/>
            <person name="Lipzen A."/>
            <person name="Lutzoni F."/>
            <person name="Magnuson J."/>
            <person name="Mondo S."/>
            <person name="Nolan M."/>
            <person name="Ohm R."/>
            <person name="Pangilinan J."/>
            <person name="Park H.-J."/>
            <person name="Ramirez L."/>
            <person name="Alfaro M."/>
            <person name="Sun H."/>
            <person name="Tritt A."/>
            <person name="Yoshinaga Y."/>
            <person name="Zwiers L.-H."/>
            <person name="Turgeon B.G."/>
            <person name="Goodwin S.B."/>
            <person name="Spatafora J.W."/>
            <person name="Crous P.W."/>
            <person name="Grigoriev I.V."/>
        </authorList>
    </citation>
    <scope>NUCLEOTIDE SEQUENCE</scope>
    <source>
        <strain evidence="1">P77</strain>
    </source>
</reference>
<protein>
    <submittedName>
        <fullName evidence="1">Uncharacterized protein</fullName>
    </submittedName>
</protein>
<proteinExistence type="predicted"/>
<keyword evidence="2" id="KW-1185">Reference proteome</keyword>
<dbReference type="Proteomes" id="UP000800040">
    <property type="component" value="Unassembled WGS sequence"/>
</dbReference>
<dbReference type="AlphaFoldDB" id="A0A6A5JYF2"/>
<evidence type="ECO:0000313" key="1">
    <source>
        <dbReference type="EMBL" id="KAF1829359.1"/>
    </source>
</evidence>
<dbReference type="OrthoDB" id="3673741at2759"/>
<accession>A0A6A5JYF2</accession>
<evidence type="ECO:0000313" key="2">
    <source>
        <dbReference type="Proteomes" id="UP000800040"/>
    </source>
</evidence>
<gene>
    <name evidence="1" type="ORF">BDW02DRAFT_574065</name>
</gene>
<sequence>MASWKAPKPIAKGLSVPANTRTISLLDRPGEIRNAVNDILFKFNDSIELTLRLDTTGHPFFVDKHIQKQILLGVPLLSTCRQIYHEATTILMSGNTWVVSKHATISYDPILYGGLVRTAAIAGNWMYSLGSHIDMLSTVRIQLDPELDQCLSSFEWHSGVNLRIQFGPLVKVLWAKPYCRLDIAFVDGTCCALQDHHPGNDHTQRQTAFKLQALNTLIATFRQNPLNTKRYSSQIQDIIVRRDCRGGYINSRYPACTIDRFQKEHFRNFHTDHFQIANEGATMAFQSTNRNQPHGIPPA</sequence>